<keyword evidence="14" id="KW-0732">Signal</keyword>
<evidence type="ECO:0000313" key="17">
    <source>
        <dbReference type="EMBL" id="PXV65237.1"/>
    </source>
</evidence>
<reference evidence="17 18" key="1">
    <citation type="submission" date="2018-04" db="EMBL/GenBank/DDBJ databases">
        <title>Genomic Encyclopedia of Type Strains, Phase IV (KMG-IV): sequencing the most valuable type-strain genomes for metagenomic binning, comparative biology and taxonomic classification.</title>
        <authorList>
            <person name="Goeker M."/>
        </authorList>
    </citation>
    <scope>NUCLEOTIDE SEQUENCE [LARGE SCALE GENOMIC DNA]</scope>
    <source>
        <strain evidence="17 18">DSM 104150</strain>
    </source>
</reference>
<evidence type="ECO:0000256" key="7">
    <source>
        <dbReference type="ARBA" id="ARBA00023065"/>
    </source>
</evidence>
<evidence type="ECO:0000256" key="1">
    <source>
        <dbReference type="ARBA" id="ARBA00004571"/>
    </source>
</evidence>
<feature type="compositionally biased region" description="Pro residues" evidence="13">
    <location>
        <begin position="52"/>
        <end position="64"/>
    </location>
</feature>
<feature type="compositionally biased region" description="Low complexity" evidence="13">
    <location>
        <begin position="65"/>
        <end position="78"/>
    </location>
</feature>
<dbReference type="PANTHER" id="PTHR32552">
    <property type="entry name" value="FERRICHROME IRON RECEPTOR-RELATED"/>
    <property type="match status" value="1"/>
</dbReference>
<keyword evidence="3 11" id="KW-1134">Transmembrane beta strand</keyword>
<evidence type="ECO:0000256" key="12">
    <source>
        <dbReference type="RuleBase" id="RU003357"/>
    </source>
</evidence>
<dbReference type="OrthoDB" id="127311at2"/>
<dbReference type="PROSITE" id="PS52016">
    <property type="entry name" value="TONB_DEPENDENT_REC_3"/>
    <property type="match status" value="1"/>
</dbReference>
<dbReference type="PANTHER" id="PTHR32552:SF81">
    <property type="entry name" value="TONB-DEPENDENT OUTER MEMBRANE RECEPTOR"/>
    <property type="match status" value="1"/>
</dbReference>
<comment type="subcellular location">
    <subcellularLocation>
        <location evidence="1 11">Cell outer membrane</location>
        <topology evidence="1 11">Multi-pass membrane protein</topology>
    </subcellularLocation>
</comment>
<feature type="region of interest" description="Disordered" evidence="13">
    <location>
        <begin position="41"/>
        <end position="96"/>
    </location>
</feature>
<dbReference type="GO" id="GO:0006826">
    <property type="term" value="P:iron ion transport"/>
    <property type="evidence" value="ECO:0007669"/>
    <property type="project" value="UniProtKB-KW"/>
</dbReference>
<protein>
    <submittedName>
        <fullName evidence="17">Outer membrane receptor protein involved in Fe transport</fullName>
    </submittedName>
</protein>
<organism evidence="17 18">
    <name type="scientific">Sinimarinibacterium flocculans</name>
    <dbReference type="NCBI Taxonomy" id="985250"/>
    <lineage>
        <taxon>Bacteria</taxon>
        <taxon>Pseudomonadati</taxon>
        <taxon>Pseudomonadota</taxon>
        <taxon>Gammaproteobacteria</taxon>
        <taxon>Nevskiales</taxon>
        <taxon>Nevskiaceae</taxon>
        <taxon>Sinimarinibacterium</taxon>
    </lineage>
</organism>
<evidence type="ECO:0000256" key="14">
    <source>
        <dbReference type="SAM" id="SignalP"/>
    </source>
</evidence>
<evidence type="ECO:0000256" key="2">
    <source>
        <dbReference type="ARBA" id="ARBA00022448"/>
    </source>
</evidence>
<evidence type="ECO:0000256" key="8">
    <source>
        <dbReference type="ARBA" id="ARBA00023077"/>
    </source>
</evidence>
<comment type="similarity">
    <text evidence="11 12">Belongs to the TonB-dependent receptor family.</text>
</comment>
<dbReference type="Gene3D" id="2.40.170.20">
    <property type="entry name" value="TonB-dependent receptor, beta-barrel domain"/>
    <property type="match status" value="2"/>
</dbReference>
<evidence type="ECO:0000256" key="10">
    <source>
        <dbReference type="ARBA" id="ARBA00023237"/>
    </source>
</evidence>
<name>A0A318E2X2_9GAMM</name>
<feature type="compositionally biased region" description="Pro residues" evidence="13">
    <location>
        <begin position="79"/>
        <end position="94"/>
    </location>
</feature>
<keyword evidence="8 12" id="KW-0798">TonB box</keyword>
<gene>
    <name evidence="17" type="ORF">C8D93_11055</name>
</gene>
<feature type="compositionally biased region" description="Low complexity" evidence="13">
    <location>
        <begin position="41"/>
        <end position="51"/>
    </location>
</feature>
<keyword evidence="6" id="KW-0408">Iron</keyword>
<dbReference type="AlphaFoldDB" id="A0A318E2X2"/>
<keyword evidence="2 11" id="KW-0813">Transport</keyword>
<dbReference type="InterPro" id="IPR012910">
    <property type="entry name" value="Plug_dom"/>
</dbReference>
<feature type="domain" description="TonB-dependent receptor plug" evidence="16">
    <location>
        <begin position="113"/>
        <end position="217"/>
    </location>
</feature>
<evidence type="ECO:0000256" key="4">
    <source>
        <dbReference type="ARBA" id="ARBA00022496"/>
    </source>
</evidence>
<accession>A0A318E2X2</accession>
<evidence type="ECO:0000256" key="5">
    <source>
        <dbReference type="ARBA" id="ARBA00022692"/>
    </source>
</evidence>
<feature type="chain" id="PRO_5016323039" evidence="14">
    <location>
        <begin position="35"/>
        <end position="870"/>
    </location>
</feature>
<evidence type="ECO:0000259" key="15">
    <source>
        <dbReference type="Pfam" id="PF00593"/>
    </source>
</evidence>
<evidence type="ECO:0000256" key="6">
    <source>
        <dbReference type="ARBA" id="ARBA00023004"/>
    </source>
</evidence>
<evidence type="ECO:0000256" key="9">
    <source>
        <dbReference type="ARBA" id="ARBA00023136"/>
    </source>
</evidence>
<feature type="signal peptide" evidence="14">
    <location>
        <begin position="1"/>
        <end position="34"/>
    </location>
</feature>
<keyword evidence="4" id="KW-0410">Iron transport</keyword>
<dbReference type="Pfam" id="PF00593">
    <property type="entry name" value="TonB_dep_Rec_b-barrel"/>
    <property type="match status" value="1"/>
</dbReference>
<evidence type="ECO:0000256" key="13">
    <source>
        <dbReference type="SAM" id="MobiDB-lite"/>
    </source>
</evidence>
<dbReference type="GO" id="GO:0009279">
    <property type="term" value="C:cell outer membrane"/>
    <property type="evidence" value="ECO:0007669"/>
    <property type="project" value="UniProtKB-SubCell"/>
</dbReference>
<evidence type="ECO:0000259" key="16">
    <source>
        <dbReference type="Pfam" id="PF07715"/>
    </source>
</evidence>
<dbReference type="Proteomes" id="UP000248330">
    <property type="component" value="Unassembled WGS sequence"/>
</dbReference>
<keyword evidence="5 11" id="KW-0812">Transmembrane</keyword>
<dbReference type="InterPro" id="IPR036942">
    <property type="entry name" value="Beta-barrel_TonB_sf"/>
</dbReference>
<dbReference type="InterPro" id="IPR039426">
    <property type="entry name" value="TonB-dep_rcpt-like"/>
</dbReference>
<keyword evidence="10 11" id="KW-0998">Cell outer membrane</keyword>
<keyword evidence="9 11" id="KW-0472">Membrane</keyword>
<evidence type="ECO:0000256" key="11">
    <source>
        <dbReference type="PROSITE-ProRule" id="PRU01360"/>
    </source>
</evidence>
<keyword evidence="7" id="KW-0406">Ion transport</keyword>
<proteinExistence type="inferred from homology"/>
<dbReference type="SUPFAM" id="SSF56935">
    <property type="entry name" value="Porins"/>
    <property type="match status" value="1"/>
</dbReference>
<keyword evidence="18" id="KW-1185">Reference proteome</keyword>
<dbReference type="RefSeq" id="WP_146216638.1">
    <property type="nucleotide sequence ID" value="NZ_CAWNXA010000010.1"/>
</dbReference>
<feature type="domain" description="TonB-dependent receptor-like beta-barrel" evidence="15">
    <location>
        <begin position="509"/>
        <end position="835"/>
    </location>
</feature>
<sequence length="870" mass="95137">MARGRGGTRRSRRRRHTAGLMAAALALAHAAAPANEDALDFLLAAPADEPAQPAPTPEPAPAPETLPSADAAPLATIPLEPPAEPTPTPRPAPSGPRLEEIVVTAQKKAQFVEDVPISLSVVDHKFIASWGITDVREAMLFVPNVKVEEAGFFASPRVRGFSFNNNNKAFEPPAGIALDGIPYTRVEYFNAALFDVQRIEALRGPQGTTFGKNTTAGLIHVVTQNPTDDFTGYADVQRGELDRLRIEAAVGGPLITDVLNFRIAGLYDERDGFIRNTTAPLVPGLPSELRSQGRRGVRAKLDFIDLLGATLRLSVETVELESGGAGAEMYNASERIQAVLRRYDPNADFERNNYTASIDQPDGRIAQIDTINAEFGTGLGDWNLVALAGHSVLKNELQVDTDFSPAPAIYGEDRDRSPTTSFELRAESPEFDGLFGLPVLFGADLGSSNLLVGLYHQHREIQGGGFEFRIGTLPFLELTLAGTQDAPAETLLAALPPQVFALLFAAIPASPPGGDNLYEEVKQGFEQQADASALFGQFEWSFAPRWTAQLGLRYSVEDKSARWNSVYTSPGPSVLLPLAGISQFSAERSQSEEQLQPKLSLNWQPTDDVSLFLHWARAYKGGGFNAFAFRDRDDELVFQPEVATEWGFDFKGSLLDGRAKLNVSLYRLDIDDFQVLTRIPDALTVGLGVTKVENAAKARSQGVEADFTWLVTEWLTLIGTAAFNDTEYLDFKTNDCPADQDNTDGDDDQRCDATGKGFAFAPRQSYTLFANLSFPIGDGGLRWGFGGGAEYQSLQYLDIDLDPRKTQEGFFRYRANIGISNPMQGWSFRVFGENLGDARTSIRQGDVVPGLFVNIQEAPRQFYAQLRYEF</sequence>
<evidence type="ECO:0000256" key="3">
    <source>
        <dbReference type="ARBA" id="ARBA00022452"/>
    </source>
</evidence>
<dbReference type="EMBL" id="QICN01000010">
    <property type="protein sequence ID" value="PXV65237.1"/>
    <property type="molecule type" value="Genomic_DNA"/>
</dbReference>
<dbReference type="InterPro" id="IPR000531">
    <property type="entry name" value="Beta-barrel_TonB"/>
</dbReference>
<keyword evidence="17" id="KW-0675">Receptor</keyword>
<evidence type="ECO:0000313" key="18">
    <source>
        <dbReference type="Proteomes" id="UP000248330"/>
    </source>
</evidence>
<comment type="caution">
    <text evidence="17">The sequence shown here is derived from an EMBL/GenBank/DDBJ whole genome shotgun (WGS) entry which is preliminary data.</text>
</comment>
<dbReference type="Pfam" id="PF07715">
    <property type="entry name" value="Plug"/>
    <property type="match status" value="1"/>
</dbReference>